<comment type="pathway">
    <text evidence="2 14">Amino-acid biosynthesis; L-valine biosynthesis; L-valine from pyruvate: step 1/4.</text>
</comment>
<dbReference type="UniPathway" id="UPA00049">
    <property type="reaction ID" value="UER00059"/>
</dbReference>
<dbReference type="Pfam" id="PF02775">
    <property type="entry name" value="TPP_enzyme_C"/>
    <property type="match status" value="1"/>
</dbReference>
<proteinExistence type="inferred from homology"/>
<evidence type="ECO:0000256" key="13">
    <source>
        <dbReference type="ARBA" id="ARBA00048670"/>
    </source>
</evidence>
<keyword evidence="8 14" id="KW-0479">Metal-binding</keyword>
<dbReference type="PANTHER" id="PTHR18968:SF13">
    <property type="entry name" value="ACETOLACTATE SYNTHASE CATALYTIC SUBUNIT, MITOCHONDRIAL"/>
    <property type="match status" value="1"/>
</dbReference>
<feature type="domain" description="Thiamine pyrophosphate enzyme central" evidence="15">
    <location>
        <begin position="196"/>
        <end position="332"/>
    </location>
</feature>
<dbReference type="EMBL" id="JPWI01000011">
    <property type="protein sequence ID" value="RCK43958.1"/>
    <property type="molecule type" value="Genomic_DNA"/>
</dbReference>
<dbReference type="Proteomes" id="UP000252255">
    <property type="component" value="Unassembled WGS sequence"/>
</dbReference>
<comment type="caution">
    <text evidence="18">The sequence shown here is derived from an EMBL/GenBank/DDBJ whole genome shotgun (WGS) entry which is preliminary data.</text>
</comment>
<evidence type="ECO:0000259" key="17">
    <source>
        <dbReference type="Pfam" id="PF02776"/>
    </source>
</evidence>
<feature type="domain" description="Thiamine pyrophosphate enzyme TPP-binding" evidence="16">
    <location>
        <begin position="397"/>
        <end position="545"/>
    </location>
</feature>
<dbReference type="InterPro" id="IPR029061">
    <property type="entry name" value="THDP-binding"/>
</dbReference>
<keyword evidence="7 14" id="KW-0808">Transferase</keyword>
<evidence type="ECO:0000256" key="9">
    <source>
        <dbReference type="ARBA" id="ARBA00022827"/>
    </source>
</evidence>
<dbReference type="CDD" id="cd02015">
    <property type="entry name" value="TPP_AHAS"/>
    <property type="match status" value="1"/>
</dbReference>
<evidence type="ECO:0000256" key="11">
    <source>
        <dbReference type="ARBA" id="ARBA00023052"/>
    </source>
</evidence>
<dbReference type="InterPro" id="IPR012001">
    <property type="entry name" value="Thiamin_PyroP_enz_TPP-bd_dom"/>
</dbReference>
<dbReference type="InterPro" id="IPR011766">
    <property type="entry name" value="TPP_enzyme_TPP-bd"/>
</dbReference>
<evidence type="ECO:0000256" key="4">
    <source>
        <dbReference type="ARBA" id="ARBA00013145"/>
    </source>
</evidence>
<evidence type="ECO:0000256" key="1">
    <source>
        <dbReference type="ARBA" id="ARBA00004974"/>
    </source>
</evidence>
<dbReference type="Gene3D" id="3.40.50.1220">
    <property type="entry name" value="TPP-binding domain"/>
    <property type="match status" value="1"/>
</dbReference>
<evidence type="ECO:0000256" key="7">
    <source>
        <dbReference type="ARBA" id="ARBA00022679"/>
    </source>
</evidence>
<dbReference type="InterPro" id="IPR029035">
    <property type="entry name" value="DHS-like_NAD/FAD-binding_dom"/>
</dbReference>
<dbReference type="InterPro" id="IPR000399">
    <property type="entry name" value="TPP-bd_CS"/>
</dbReference>
<protein>
    <recommendedName>
        <fullName evidence="4 14">Acetolactate synthase</fullName>
        <ecNumber evidence="4 14">2.2.1.6</ecNumber>
    </recommendedName>
</protein>
<keyword evidence="12 14" id="KW-0100">Branched-chain amino acid biosynthesis</keyword>
<evidence type="ECO:0000256" key="5">
    <source>
        <dbReference type="ARBA" id="ARBA00022605"/>
    </source>
</evidence>
<gene>
    <name evidence="18" type="ORF">TH30_16475</name>
</gene>
<dbReference type="InterPro" id="IPR039368">
    <property type="entry name" value="AHAS_TPP"/>
</dbReference>
<dbReference type="GO" id="GO:0005948">
    <property type="term" value="C:acetolactate synthase complex"/>
    <property type="evidence" value="ECO:0007669"/>
    <property type="project" value="UniProtKB-ARBA"/>
</dbReference>
<dbReference type="Gene3D" id="3.40.50.970">
    <property type="match status" value="2"/>
</dbReference>
<keyword evidence="9" id="KW-0274">FAD</keyword>
<dbReference type="GO" id="GO:0000287">
    <property type="term" value="F:magnesium ion binding"/>
    <property type="evidence" value="ECO:0007669"/>
    <property type="project" value="UniProtKB-UniRule"/>
</dbReference>
<evidence type="ECO:0000256" key="2">
    <source>
        <dbReference type="ARBA" id="ARBA00005025"/>
    </source>
</evidence>
<dbReference type="NCBIfam" id="NF006581">
    <property type="entry name" value="PRK09107.1"/>
    <property type="match status" value="1"/>
</dbReference>
<evidence type="ECO:0000256" key="3">
    <source>
        <dbReference type="ARBA" id="ARBA00007812"/>
    </source>
</evidence>
<comment type="pathway">
    <text evidence="1 14">Amino-acid biosynthesis; L-isoleucine biosynthesis; L-isoleucine from 2-oxobutanoate: step 1/4.</text>
</comment>
<dbReference type="CDD" id="cd07035">
    <property type="entry name" value="TPP_PYR_POX_like"/>
    <property type="match status" value="1"/>
</dbReference>
<dbReference type="Pfam" id="PF02776">
    <property type="entry name" value="TPP_enzyme_N"/>
    <property type="match status" value="1"/>
</dbReference>
<keyword evidence="11 14" id="KW-0786">Thiamine pyrophosphate</keyword>
<dbReference type="GO" id="GO:0009097">
    <property type="term" value="P:isoleucine biosynthetic process"/>
    <property type="evidence" value="ECO:0007669"/>
    <property type="project" value="UniProtKB-UniPathway"/>
</dbReference>
<dbReference type="RefSeq" id="WP_114099104.1">
    <property type="nucleotide sequence ID" value="NZ_JPWI01000011.1"/>
</dbReference>
<dbReference type="FunFam" id="3.40.50.970:FF:000007">
    <property type="entry name" value="Acetolactate synthase"/>
    <property type="match status" value="1"/>
</dbReference>
<dbReference type="GO" id="GO:0030976">
    <property type="term" value="F:thiamine pyrophosphate binding"/>
    <property type="evidence" value="ECO:0007669"/>
    <property type="project" value="UniProtKB-UniRule"/>
</dbReference>
<dbReference type="OrthoDB" id="4494979at2"/>
<dbReference type="FunFam" id="3.40.50.970:FF:000016">
    <property type="entry name" value="Acetolactate synthase"/>
    <property type="match status" value="1"/>
</dbReference>
<comment type="similarity">
    <text evidence="3 14">Belongs to the TPP enzyme family.</text>
</comment>
<evidence type="ECO:0000256" key="12">
    <source>
        <dbReference type="ARBA" id="ARBA00023304"/>
    </source>
</evidence>
<dbReference type="SUPFAM" id="SSF52467">
    <property type="entry name" value="DHS-like NAD/FAD-binding domain"/>
    <property type="match status" value="1"/>
</dbReference>
<keyword evidence="10 14" id="KW-0460">Magnesium</keyword>
<dbReference type="PROSITE" id="PS00187">
    <property type="entry name" value="TPP_ENZYMES"/>
    <property type="match status" value="1"/>
</dbReference>
<evidence type="ECO:0000259" key="15">
    <source>
        <dbReference type="Pfam" id="PF00205"/>
    </source>
</evidence>
<evidence type="ECO:0000256" key="8">
    <source>
        <dbReference type="ARBA" id="ARBA00022723"/>
    </source>
</evidence>
<comment type="catalytic activity">
    <reaction evidence="13 14">
        <text>2 pyruvate + H(+) = (2S)-2-acetolactate + CO2</text>
        <dbReference type="Rhea" id="RHEA:25249"/>
        <dbReference type="ChEBI" id="CHEBI:15361"/>
        <dbReference type="ChEBI" id="CHEBI:15378"/>
        <dbReference type="ChEBI" id="CHEBI:16526"/>
        <dbReference type="ChEBI" id="CHEBI:58476"/>
        <dbReference type="EC" id="2.2.1.6"/>
    </reaction>
</comment>
<comment type="cofactor">
    <cofactor evidence="14">
        <name>thiamine diphosphate</name>
        <dbReference type="ChEBI" id="CHEBI:58937"/>
    </cofactor>
    <text evidence="14">Binds 1 thiamine pyrophosphate per subunit.</text>
</comment>
<dbReference type="InterPro" id="IPR045229">
    <property type="entry name" value="TPP_enz"/>
</dbReference>
<keyword evidence="5 14" id="KW-0028">Amino-acid biosynthesis</keyword>
<accession>A0A367WRE4</accession>
<dbReference type="PANTHER" id="PTHR18968">
    <property type="entry name" value="THIAMINE PYROPHOSPHATE ENZYMES"/>
    <property type="match status" value="1"/>
</dbReference>
<dbReference type="InterPro" id="IPR012846">
    <property type="entry name" value="Acetolactate_synth_lsu"/>
</dbReference>
<dbReference type="FunFam" id="3.40.50.1220:FF:000008">
    <property type="entry name" value="Acetolactate synthase"/>
    <property type="match status" value="1"/>
</dbReference>
<dbReference type="Pfam" id="PF00205">
    <property type="entry name" value="TPP_enzyme_M"/>
    <property type="match status" value="1"/>
</dbReference>
<dbReference type="EC" id="2.2.1.6" evidence="4 14"/>
<reference evidence="18 19" key="1">
    <citation type="submission" date="2014-07" db="EMBL/GenBank/DDBJ databases">
        <title>Draft genome sequence of Thalassospira profundimaris PR54-5.</title>
        <authorList>
            <person name="Lai Q."/>
            <person name="Shao Z."/>
        </authorList>
    </citation>
    <scope>NUCLEOTIDE SEQUENCE [LARGE SCALE GENOMIC DNA]</scope>
    <source>
        <strain evidence="18 19">PR54-5</strain>
    </source>
</reference>
<evidence type="ECO:0000313" key="18">
    <source>
        <dbReference type="EMBL" id="RCK43958.1"/>
    </source>
</evidence>
<dbReference type="NCBIfam" id="TIGR00118">
    <property type="entry name" value="acolac_lg"/>
    <property type="match status" value="1"/>
</dbReference>
<dbReference type="GO" id="GO:0003984">
    <property type="term" value="F:acetolactate synthase activity"/>
    <property type="evidence" value="ECO:0007669"/>
    <property type="project" value="UniProtKB-EC"/>
</dbReference>
<dbReference type="SUPFAM" id="SSF52518">
    <property type="entry name" value="Thiamin diphosphate-binding fold (THDP-binding)"/>
    <property type="match status" value="2"/>
</dbReference>
<dbReference type="GO" id="GO:0009099">
    <property type="term" value="P:L-valine biosynthetic process"/>
    <property type="evidence" value="ECO:0007669"/>
    <property type="project" value="UniProtKB-UniPathway"/>
</dbReference>
<evidence type="ECO:0000256" key="14">
    <source>
        <dbReference type="RuleBase" id="RU003591"/>
    </source>
</evidence>
<evidence type="ECO:0000256" key="6">
    <source>
        <dbReference type="ARBA" id="ARBA00022630"/>
    </source>
</evidence>
<evidence type="ECO:0000259" key="16">
    <source>
        <dbReference type="Pfam" id="PF02775"/>
    </source>
</evidence>
<evidence type="ECO:0000256" key="10">
    <source>
        <dbReference type="ARBA" id="ARBA00022842"/>
    </source>
</evidence>
<organism evidence="18 19">
    <name type="scientific">Thalassospira profundimaris</name>
    <dbReference type="NCBI Taxonomy" id="502049"/>
    <lineage>
        <taxon>Bacteria</taxon>
        <taxon>Pseudomonadati</taxon>
        <taxon>Pseudomonadota</taxon>
        <taxon>Alphaproteobacteria</taxon>
        <taxon>Rhodospirillales</taxon>
        <taxon>Thalassospiraceae</taxon>
        <taxon>Thalassospira</taxon>
    </lineage>
</organism>
<evidence type="ECO:0000313" key="19">
    <source>
        <dbReference type="Proteomes" id="UP000252255"/>
    </source>
</evidence>
<name>A0A367WRE4_9PROT</name>
<dbReference type="AlphaFoldDB" id="A0A367WRE4"/>
<dbReference type="GO" id="GO:0050660">
    <property type="term" value="F:flavin adenine dinucleotide binding"/>
    <property type="evidence" value="ECO:0007669"/>
    <property type="project" value="InterPro"/>
</dbReference>
<sequence length="587" mass="64557">MAERILSGSEVVLQALADQGVEVVFGYPGGAVLPLYDEIFKQNRIRHVLVRHEQAAVHAAEGYARSTGKVGVVLVTSGPGATNAVTGLTDALMDSIPVICLTGQVPTHLIGNDAFQEADTTGITRPCTKHNYLVKNPDRLARTMHEAFHVASSGRPGPVVIDLPKDILVGKAPYLEPSQVQHRTYNPVVKGERSQIEEALEMLASAKKPILYCGGGVINSGLQACKLLTEFTRMTGAPITLTLMGLGAFPASDKQYLGMVGMHGTYESNMSMHDCDVMIAIGARFDDRVTGNLDFFAPHSQKIQIDIDQSSINKNVPVDIGIVGDVGHVLEDMIKIWKAKQYKIDANALDSWWKEIEGWRGKHCLSYKQPKDVIKPQHVIRRVHELTRDRKTYITTDVGQHQMWAAQHFGFEHPYEWMTSGGLGTMGYGMPAALGVQVAHPDATVVCFTGDASIMMNIQECATMTQYRLPIKTVILNNRYMGMVRQWQQLLHGSRYSESYSETLPDFVKLSEAFGFTGMTCNNPADLDDAIKKMLEIDGPVILDVAVDDKENCYPMIPSGKPHNEMLLGQETDGNEAIDSDEGMVLV</sequence>
<comment type="cofactor">
    <cofactor evidence="14">
        <name>Mg(2+)</name>
        <dbReference type="ChEBI" id="CHEBI:18420"/>
    </cofactor>
    <text evidence="14">Binds 1 Mg(2+) ion per subunit.</text>
</comment>
<keyword evidence="6" id="KW-0285">Flavoprotein</keyword>
<dbReference type="InterPro" id="IPR012000">
    <property type="entry name" value="Thiamin_PyroP_enz_cen_dom"/>
</dbReference>
<dbReference type="UniPathway" id="UPA00047">
    <property type="reaction ID" value="UER00055"/>
</dbReference>
<feature type="domain" description="Thiamine pyrophosphate enzyme N-terminal TPP-binding" evidence="17">
    <location>
        <begin position="7"/>
        <end position="121"/>
    </location>
</feature>